<keyword evidence="1" id="KW-0805">Transcription regulation</keyword>
<dbReference type="SUPFAM" id="SSF46689">
    <property type="entry name" value="Homeodomain-like"/>
    <property type="match status" value="1"/>
</dbReference>
<reference evidence="6 7" key="1">
    <citation type="submission" date="2014-02" db="EMBL/GenBank/DDBJ databases">
        <title>Draft genome sequence of Lysinibacillus manganicus DSM 26584T.</title>
        <authorList>
            <person name="Zhang F."/>
            <person name="Wang G."/>
            <person name="Zhang L."/>
        </authorList>
    </citation>
    <scope>NUCLEOTIDE SEQUENCE [LARGE SCALE GENOMIC DNA]</scope>
    <source>
        <strain evidence="6 7">DSM 26584</strain>
    </source>
</reference>
<gene>
    <name evidence="6" type="ORF">CD29_16105</name>
</gene>
<keyword evidence="3" id="KW-0804">Transcription</keyword>
<dbReference type="InterPro" id="IPR009057">
    <property type="entry name" value="Homeodomain-like_sf"/>
</dbReference>
<organism evidence="6 7">
    <name type="scientific">Ureibacillus manganicus DSM 26584</name>
    <dbReference type="NCBI Taxonomy" id="1384049"/>
    <lineage>
        <taxon>Bacteria</taxon>
        <taxon>Bacillati</taxon>
        <taxon>Bacillota</taxon>
        <taxon>Bacilli</taxon>
        <taxon>Bacillales</taxon>
        <taxon>Caryophanaceae</taxon>
        <taxon>Ureibacillus</taxon>
    </lineage>
</organism>
<dbReference type="GO" id="GO:0045892">
    <property type="term" value="P:negative regulation of DNA-templated transcription"/>
    <property type="evidence" value="ECO:0007669"/>
    <property type="project" value="UniProtKB-ARBA"/>
</dbReference>
<dbReference type="EMBL" id="JPVN01000023">
    <property type="protein sequence ID" value="KGR76866.1"/>
    <property type="molecule type" value="Genomic_DNA"/>
</dbReference>
<evidence type="ECO:0000256" key="1">
    <source>
        <dbReference type="ARBA" id="ARBA00023015"/>
    </source>
</evidence>
<dbReference type="InterPro" id="IPR050624">
    <property type="entry name" value="HTH-type_Tx_Regulator"/>
</dbReference>
<evidence type="ECO:0000256" key="3">
    <source>
        <dbReference type="ARBA" id="ARBA00023163"/>
    </source>
</evidence>
<dbReference type="eggNOG" id="COG1309">
    <property type="taxonomic scope" value="Bacteria"/>
</dbReference>
<sequence length="296" mass="33976">MNKRKRQIIRAARQLFIDQGYNHTSIMDIIAVANISKGTFYNHFTSKNECLIAILEEAREEATNRRYEVAMNKDLSDINVLVEQISLLMYVNREHNLIQIFESIAGSTDSEIKGVLERHFILEINWLSNRFIDIFGEKSKNISTELAVYAIGMMQGILRTYIVATGKPASPERVIRSVIKNIELIASHLFEKQDLIITPEISKALLNKVNEMPVSKEHIICQLNGFINNLSEDDSKKGYEYASFLLKELETTIESNSIFEAVLSAFNRTFNNTTHEAEAHQIAIFIWRYLDQIAKQ</sequence>
<comment type="caution">
    <text evidence="6">The sequence shown here is derived from an EMBL/GenBank/DDBJ whole genome shotgun (WGS) entry which is preliminary data.</text>
</comment>
<dbReference type="Pfam" id="PF00440">
    <property type="entry name" value="TetR_N"/>
    <property type="match status" value="1"/>
</dbReference>
<dbReference type="RefSeq" id="WP_052124203.1">
    <property type="nucleotide sequence ID" value="NZ_AVDA01000023.1"/>
</dbReference>
<dbReference type="AlphaFoldDB" id="A0A0A3HWA4"/>
<dbReference type="GO" id="GO:0003677">
    <property type="term" value="F:DNA binding"/>
    <property type="evidence" value="ECO:0007669"/>
    <property type="project" value="UniProtKB-UniRule"/>
</dbReference>
<keyword evidence="2 4" id="KW-0238">DNA-binding</keyword>
<dbReference type="PROSITE" id="PS50977">
    <property type="entry name" value="HTH_TETR_2"/>
    <property type="match status" value="1"/>
</dbReference>
<dbReference type="InterPro" id="IPR001647">
    <property type="entry name" value="HTH_TetR"/>
</dbReference>
<evidence type="ECO:0000256" key="4">
    <source>
        <dbReference type="PROSITE-ProRule" id="PRU00335"/>
    </source>
</evidence>
<dbReference type="FunFam" id="1.10.10.60:FF:000141">
    <property type="entry name" value="TetR family transcriptional regulator"/>
    <property type="match status" value="1"/>
</dbReference>
<dbReference type="InterPro" id="IPR023772">
    <property type="entry name" value="DNA-bd_HTH_TetR-type_CS"/>
</dbReference>
<dbReference type="PANTHER" id="PTHR43479">
    <property type="entry name" value="ACREF/ENVCD OPERON REPRESSOR-RELATED"/>
    <property type="match status" value="1"/>
</dbReference>
<keyword evidence="7" id="KW-1185">Reference proteome</keyword>
<feature type="DNA-binding region" description="H-T-H motif" evidence="4">
    <location>
        <begin position="25"/>
        <end position="44"/>
    </location>
</feature>
<dbReference type="PROSITE" id="PS01081">
    <property type="entry name" value="HTH_TETR_1"/>
    <property type="match status" value="1"/>
</dbReference>
<dbReference type="Gene3D" id="1.10.357.10">
    <property type="entry name" value="Tetracycline Repressor, domain 2"/>
    <property type="match status" value="1"/>
</dbReference>
<dbReference type="STRING" id="1384049.CD29_16105"/>
<feature type="domain" description="HTH tetR-type" evidence="5">
    <location>
        <begin position="2"/>
        <end position="62"/>
    </location>
</feature>
<accession>A0A0A3HWA4</accession>
<evidence type="ECO:0000259" key="5">
    <source>
        <dbReference type="PROSITE" id="PS50977"/>
    </source>
</evidence>
<protein>
    <recommendedName>
        <fullName evidence="5">HTH tetR-type domain-containing protein</fullName>
    </recommendedName>
</protein>
<dbReference type="OrthoDB" id="9812993at2"/>
<evidence type="ECO:0000313" key="7">
    <source>
        <dbReference type="Proteomes" id="UP000030416"/>
    </source>
</evidence>
<dbReference type="Proteomes" id="UP000030416">
    <property type="component" value="Unassembled WGS sequence"/>
</dbReference>
<evidence type="ECO:0000256" key="2">
    <source>
        <dbReference type="ARBA" id="ARBA00023125"/>
    </source>
</evidence>
<name>A0A0A3HWA4_9BACL</name>
<dbReference type="PRINTS" id="PR00455">
    <property type="entry name" value="HTHTETR"/>
</dbReference>
<proteinExistence type="predicted"/>
<evidence type="ECO:0000313" key="6">
    <source>
        <dbReference type="EMBL" id="KGR76866.1"/>
    </source>
</evidence>
<dbReference type="PANTHER" id="PTHR43479:SF11">
    <property type="entry name" value="ACREF_ENVCD OPERON REPRESSOR-RELATED"/>
    <property type="match status" value="1"/>
</dbReference>